<dbReference type="Pfam" id="PF13561">
    <property type="entry name" value="adh_short_C2"/>
    <property type="match status" value="1"/>
</dbReference>
<dbReference type="Gene3D" id="3.40.50.720">
    <property type="entry name" value="NAD(P)-binding Rossmann-like Domain"/>
    <property type="match status" value="1"/>
</dbReference>
<keyword evidence="2" id="KW-0560">Oxidoreductase</keyword>
<dbReference type="Proteomes" id="UP000469385">
    <property type="component" value="Unassembled WGS sequence"/>
</dbReference>
<evidence type="ECO:0000256" key="3">
    <source>
        <dbReference type="ARBA" id="ARBA00023027"/>
    </source>
</evidence>
<protein>
    <submittedName>
        <fullName evidence="5">SDR family oxidoreductase</fullName>
    </submittedName>
</protein>
<reference evidence="5 6" key="1">
    <citation type="submission" date="2019-12" db="EMBL/GenBank/DDBJ databases">
        <authorList>
            <person name="Huq M.A."/>
        </authorList>
    </citation>
    <scope>NUCLEOTIDE SEQUENCE [LARGE SCALE GENOMIC DNA]</scope>
    <source>
        <strain evidence="5 6">MAH-25</strain>
    </source>
</reference>
<gene>
    <name evidence="5" type="ORF">GON04_11025</name>
</gene>
<dbReference type="InterPro" id="IPR002347">
    <property type="entry name" value="SDR_fam"/>
</dbReference>
<organism evidence="5 6">
    <name type="scientific">Ramlibacter pinisoli</name>
    <dbReference type="NCBI Taxonomy" id="2682844"/>
    <lineage>
        <taxon>Bacteria</taxon>
        <taxon>Pseudomonadati</taxon>
        <taxon>Pseudomonadota</taxon>
        <taxon>Betaproteobacteria</taxon>
        <taxon>Burkholderiales</taxon>
        <taxon>Comamonadaceae</taxon>
        <taxon>Ramlibacter</taxon>
    </lineage>
</organism>
<evidence type="ECO:0000259" key="4">
    <source>
        <dbReference type="SMART" id="SM00822"/>
    </source>
</evidence>
<dbReference type="SMART" id="SM00822">
    <property type="entry name" value="PKS_KR"/>
    <property type="match status" value="1"/>
</dbReference>
<name>A0A6N8ISZ6_9BURK</name>
<feature type="domain" description="Ketoreductase" evidence="4">
    <location>
        <begin position="4"/>
        <end position="176"/>
    </location>
</feature>
<comment type="similarity">
    <text evidence="1">Belongs to the short-chain dehydrogenases/reductases (SDR) family.</text>
</comment>
<dbReference type="SUPFAM" id="SSF51735">
    <property type="entry name" value="NAD(P)-binding Rossmann-fold domains"/>
    <property type="match status" value="1"/>
</dbReference>
<evidence type="ECO:0000256" key="1">
    <source>
        <dbReference type="ARBA" id="ARBA00006484"/>
    </source>
</evidence>
<sequence>MNARRVVVTGGAGGIGRAIALRFAQGGCDLHLLGRDAGRLKSATDEIVGVTGRVVTSAICDLGDGESLRDAFADQRIDVLVNAAGSITRKPLLDTQPADWRGAWSDKVLGAIEATRLACERMRASGGGVIVNIMGTAGVRLNPKTIMTSTANAALIAFTQAAGSQSVDWNVRIAGINPGLTATPRTQDLAAGRGGDSYKAMLADMPFGRMAYAGEIADCAWFLASPQAAYISGTVIDVDAGARWRA</sequence>
<keyword evidence="3" id="KW-0520">NAD</keyword>
<comment type="caution">
    <text evidence="5">The sequence shown here is derived from an EMBL/GenBank/DDBJ whole genome shotgun (WGS) entry which is preliminary data.</text>
</comment>
<dbReference type="PRINTS" id="PR00081">
    <property type="entry name" value="GDHRDH"/>
</dbReference>
<dbReference type="InterPro" id="IPR057326">
    <property type="entry name" value="KR_dom"/>
</dbReference>
<keyword evidence="6" id="KW-1185">Reference proteome</keyword>
<dbReference type="GO" id="GO:0016491">
    <property type="term" value="F:oxidoreductase activity"/>
    <property type="evidence" value="ECO:0007669"/>
    <property type="project" value="UniProtKB-KW"/>
</dbReference>
<dbReference type="InterPro" id="IPR051122">
    <property type="entry name" value="SDR_DHRS6-like"/>
</dbReference>
<dbReference type="RefSeq" id="WP_157397923.1">
    <property type="nucleotide sequence ID" value="NZ_WSEL01000003.1"/>
</dbReference>
<evidence type="ECO:0000313" key="6">
    <source>
        <dbReference type="Proteomes" id="UP000469385"/>
    </source>
</evidence>
<evidence type="ECO:0000313" key="5">
    <source>
        <dbReference type="EMBL" id="MVQ29984.1"/>
    </source>
</evidence>
<dbReference type="EMBL" id="WSEL01000003">
    <property type="protein sequence ID" value="MVQ29984.1"/>
    <property type="molecule type" value="Genomic_DNA"/>
</dbReference>
<dbReference type="PANTHER" id="PTHR43477:SF4">
    <property type="entry name" value="DEHYDROGENASE_REDUCTASE SDR FAMILY MEMBER 6"/>
    <property type="match status" value="1"/>
</dbReference>
<evidence type="ECO:0000256" key="2">
    <source>
        <dbReference type="ARBA" id="ARBA00023002"/>
    </source>
</evidence>
<dbReference type="PANTHER" id="PTHR43477">
    <property type="entry name" value="DIHYDROANTICAPSIN 7-DEHYDROGENASE"/>
    <property type="match status" value="1"/>
</dbReference>
<proteinExistence type="inferred from homology"/>
<accession>A0A6N8ISZ6</accession>
<dbReference type="AlphaFoldDB" id="A0A6N8ISZ6"/>
<dbReference type="InterPro" id="IPR036291">
    <property type="entry name" value="NAD(P)-bd_dom_sf"/>
</dbReference>